<gene>
    <name evidence="2" type="ORF">ACFL27_28050</name>
</gene>
<proteinExistence type="predicted"/>
<dbReference type="SUPFAM" id="SSF56112">
    <property type="entry name" value="Protein kinase-like (PK-like)"/>
    <property type="match status" value="1"/>
</dbReference>
<sequence length="42" mass="4571">MDTNPAQIDSFIIDEILGAGGMGIVYQAHHCKTGENVALKRR</sequence>
<accession>A0ABV6Z6U0</accession>
<dbReference type="PROSITE" id="PS00107">
    <property type="entry name" value="PROTEIN_KINASE_ATP"/>
    <property type="match status" value="1"/>
</dbReference>
<dbReference type="Gene3D" id="1.10.510.10">
    <property type="entry name" value="Transferase(Phosphotransferase) domain 1"/>
    <property type="match status" value="1"/>
</dbReference>
<feature type="binding site" evidence="1">
    <location>
        <position position="40"/>
    </location>
    <ligand>
        <name>ATP</name>
        <dbReference type="ChEBI" id="CHEBI:30616"/>
    </ligand>
</feature>
<evidence type="ECO:0008006" key="4">
    <source>
        <dbReference type="Google" id="ProtNLM"/>
    </source>
</evidence>
<protein>
    <recommendedName>
        <fullName evidence="4">Serine/threonine protein kinase</fullName>
    </recommendedName>
</protein>
<keyword evidence="3" id="KW-1185">Reference proteome</keyword>
<organism evidence="2 3">
    <name type="scientific">candidate division CSSED10-310 bacterium</name>
    <dbReference type="NCBI Taxonomy" id="2855610"/>
    <lineage>
        <taxon>Bacteria</taxon>
        <taxon>Bacteria division CSSED10-310</taxon>
    </lineage>
</organism>
<evidence type="ECO:0000313" key="3">
    <source>
        <dbReference type="Proteomes" id="UP001594351"/>
    </source>
</evidence>
<dbReference type="EMBL" id="JBHPBY010000697">
    <property type="protein sequence ID" value="MFC1854053.1"/>
    <property type="molecule type" value="Genomic_DNA"/>
</dbReference>
<dbReference type="InterPro" id="IPR017441">
    <property type="entry name" value="Protein_kinase_ATP_BS"/>
</dbReference>
<keyword evidence="1" id="KW-0547">Nucleotide-binding</keyword>
<dbReference type="InterPro" id="IPR011009">
    <property type="entry name" value="Kinase-like_dom_sf"/>
</dbReference>
<evidence type="ECO:0000256" key="1">
    <source>
        <dbReference type="PROSITE-ProRule" id="PRU10141"/>
    </source>
</evidence>
<dbReference type="Proteomes" id="UP001594351">
    <property type="component" value="Unassembled WGS sequence"/>
</dbReference>
<name>A0ABV6Z6U0_UNCC1</name>
<reference evidence="2 3" key="1">
    <citation type="submission" date="2024-09" db="EMBL/GenBank/DDBJ databases">
        <title>Laminarin stimulates single cell rates of sulfate reduction while oxygen inhibits transcriptomic activity in coastal marine sediment.</title>
        <authorList>
            <person name="Lindsay M."/>
            <person name="Orcutt B."/>
            <person name="Emerson D."/>
            <person name="Stepanauskas R."/>
            <person name="D'Angelo T."/>
        </authorList>
    </citation>
    <scope>NUCLEOTIDE SEQUENCE [LARGE SCALE GENOMIC DNA]</scope>
    <source>
        <strain evidence="2">SAG AM-311-K15</strain>
    </source>
</reference>
<keyword evidence="1" id="KW-0067">ATP-binding</keyword>
<comment type="caution">
    <text evidence="2">The sequence shown here is derived from an EMBL/GenBank/DDBJ whole genome shotgun (WGS) entry which is preliminary data.</text>
</comment>
<evidence type="ECO:0000313" key="2">
    <source>
        <dbReference type="EMBL" id="MFC1854053.1"/>
    </source>
</evidence>